<organism evidence="3 4">
    <name type="scientific">Edhazardia aedis (strain USNM 41457)</name>
    <name type="common">Microsporidian parasite</name>
    <dbReference type="NCBI Taxonomy" id="1003232"/>
    <lineage>
        <taxon>Eukaryota</taxon>
        <taxon>Fungi</taxon>
        <taxon>Fungi incertae sedis</taxon>
        <taxon>Microsporidia</taxon>
        <taxon>Edhazardia</taxon>
    </lineage>
</organism>
<proteinExistence type="predicted"/>
<feature type="signal peptide" evidence="2">
    <location>
        <begin position="1"/>
        <end position="23"/>
    </location>
</feature>
<dbReference type="EMBL" id="AFBI03000040">
    <property type="protein sequence ID" value="EJW03321.1"/>
    <property type="molecule type" value="Genomic_DNA"/>
</dbReference>
<dbReference type="VEuPathDB" id="MicrosporidiaDB:EDEG_02329"/>
<reference evidence="3 4" key="1">
    <citation type="submission" date="2011-08" db="EMBL/GenBank/DDBJ databases">
        <authorList>
            <person name="Liu Z.J."/>
            <person name="Shi F.L."/>
            <person name="Lu J.Q."/>
            <person name="Li M."/>
            <person name="Wang Z.L."/>
        </authorList>
    </citation>
    <scope>NUCLEOTIDE SEQUENCE [LARGE SCALE GENOMIC DNA]</scope>
    <source>
        <strain evidence="3 4">USNM 41457</strain>
    </source>
</reference>
<dbReference type="Proteomes" id="UP000003163">
    <property type="component" value="Unassembled WGS sequence"/>
</dbReference>
<reference evidence="4" key="2">
    <citation type="submission" date="2015-07" db="EMBL/GenBank/DDBJ databases">
        <title>Contrasting host-pathogen interactions and genome evolution in two generalist and specialist microsporidian pathogens of mosquitoes.</title>
        <authorList>
            <consortium name="The Broad Institute Genomics Platform"/>
            <consortium name="The Broad Institute Genome Sequencing Center for Infectious Disease"/>
            <person name="Cuomo C.A."/>
            <person name="Sanscrainte N.D."/>
            <person name="Goldberg J.M."/>
            <person name="Heiman D."/>
            <person name="Young S."/>
            <person name="Zeng Q."/>
            <person name="Becnel J.J."/>
            <person name="Birren B.W."/>
        </authorList>
    </citation>
    <scope>NUCLEOTIDE SEQUENCE [LARGE SCALE GENOMIC DNA]</scope>
    <source>
        <strain evidence="4">USNM 41457</strain>
    </source>
</reference>
<evidence type="ECO:0000256" key="2">
    <source>
        <dbReference type="SAM" id="SignalP"/>
    </source>
</evidence>
<evidence type="ECO:0008006" key="5">
    <source>
        <dbReference type="Google" id="ProtNLM"/>
    </source>
</evidence>
<gene>
    <name evidence="3" type="ORF">EDEG_02329</name>
</gene>
<keyword evidence="4" id="KW-1185">Reference proteome</keyword>
<name>J9D697_EDHAE</name>
<dbReference type="AlphaFoldDB" id="J9D697"/>
<comment type="caution">
    <text evidence="3">The sequence shown here is derived from an EMBL/GenBank/DDBJ whole genome shotgun (WGS) entry which is preliminary data.</text>
</comment>
<evidence type="ECO:0000313" key="3">
    <source>
        <dbReference type="EMBL" id="EJW03321.1"/>
    </source>
</evidence>
<protein>
    <recommendedName>
        <fullName evidence="5">RGS domain-containing protein</fullName>
    </recommendedName>
</protein>
<dbReference type="HOGENOM" id="CLU_537505_0_0_1"/>
<accession>J9D697</accession>
<dbReference type="InParanoid" id="J9D697"/>
<feature type="chain" id="PRO_5003821873" description="RGS domain-containing protein" evidence="2">
    <location>
        <begin position="24"/>
        <end position="507"/>
    </location>
</feature>
<sequence length="507" mass="59169">MLKSVRIVQFMISFTLHFLACYSANPVQNYVMSGFINDSQTVIPAINETLNTNFDSANNESNEIMNIIIEKEDTLKVFEKQCNFTSGKHLEKIFEKIQPPFESKKYVLNSIDFDPQVFTSRNAYEMALFNDKSRIKVKHQIKASFEKFICSQHSLLHSYYFGDFEYSDSNLLELAQIKENFRKFVDYLIDRHYDANEWYNNENSFVYHINCNNAFNIQRENLAVRLFQDFCRTQTLNPIDGSVYIAYQKCSDLNEDQVTLKQKKSPNFYQCLTEIKLATGEKNEKILADFFKCRDTEPLLYNIYEYYQIYLRSLQTDFSAFNLFEEEMNNILQNKNNKSDHRENQNEQVEEADLLLIKNSGKNLELQVGEGETTENLVASSPDASIIENTEKNEEIQNVKSEISETPNIINSEEKIENTNTFVVENTQTTENKSEIVQEDCLLTEIDLIIEEGQSLSILKKQEENFSTDLRSKRSANKSEPEKVKNSPYKIRIKTVKEKKNKSGHFF</sequence>
<evidence type="ECO:0000256" key="1">
    <source>
        <dbReference type="SAM" id="MobiDB-lite"/>
    </source>
</evidence>
<feature type="region of interest" description="Disordered" evidence="1">
    <location>
        <begin position="467"/>
        <end position="487"/>
    </location>
</feature>
<evidence type="ECO:0000313" key="4">
    <source>
        <dbReference type="Proteomes" id="UP000003163"/>
    </source>
</evidence>
<keyword evidence="2" id="KW-0732">Signal</keyword>